<dbReference type="RefSeq" id="XP_060424576.1">
    <property type="nucleotide sequence ID" value="XM_060577679.1"/>
</dbReference>
<dbReference type="Pfam" id="PF01636">
    <property type="entry name" value="APH"/>
    <property type="match status" value="1"/>
</dbReference>
<feature type="domain" description="Aminoglycoside phosphotransferase" evidence="1">
    <location>
        <begin position="74"/>
        <end position="269"/>
    </location>
</feature>
<dbReference type="AlphaFoldDB" id="A0AAJ0ADP8"/>
<dbReference type="Gene3D" id="3.90.1200.10">
    <property type="match status" value="1"/>
</dbReference>
<sequence length="379" mass="42747">MSVEKRDLVPDEEILRAIFSGVDIKPTDCKIISTTFESCTFSIHPKTAALPDHPKDLLVRLEVSGRHLDQVVALQKLANGKLHDLVPLVVSDGTTATADGRQVEYAVSEYCTGTVPLEEIWNTLDQSNQMRLIDLVVCAMEKLHEIDSSNIQRVGAQSDNASVGGPKTGYSSNIEQFLDGILPPSDPKPRNWKFQKVDDGILLVSDFQDVGQVQLTRAELDELKDNIVFCHNDLEPRNILVRRSTESYDLAAIVDWEMAGFYPFAYEYGFKDNVLGSSNLSFSWYSLFKKQASRLLPQNGCHVRFIKALRVISESRRKGMTRNVGVRFQKKWVEDQNLEISPDILRGWVRKAGTKDPGNFSKEDKDNLELEVMRELGLE</sequence>
<dbReference type="GeneID" id="85462205"/>
<accession>A0AAJ0ADP8</accession>
<dbReference type="InterPro" id="IPR011009">
    <property type="entry name" value="Kinase-like_dom_sf"/>
</dbReference>
<organism evidence="2 3">
    <name type="scientific">Colletotrichum godetiae</name>
    <dbReference type="NCBI Taxonomy" id="1209918"/>
    <lineage>
        <taxon>Eukaryota</taxon>
        <taxon>Fungi</taxon>
        <taxon>Dikarya</taxon>
        <taxon>Ascomycota</taxon>
        <taxon>Pezizomycotina</taxon>
        <taxon>Sordariomycetes</taxon>
        <taxon>Hypocreomycetidae</taxon>
        <taxon>Glomerellales</taxon>
        <taxon>Glomerellaceae</taxon>
        <taxon>Colletotrichum</taxon>
        <taxon>Colletotrichum acutatum species complex</taxon>
    </lineage>
</organism>
<comment type="caution">
    <text evidence="2">The sequence shown here is derived from an EMBL/GenBank/DDBJ whole genome shotgun (WGS) entry which is preliminary data.</text>
</comment>
<gene>
    <name evidence="2" type="ORF">BDP55DRAFT_697419</name>
</gene>
<dbReference type="InterPro" id="IPR002575">
    <property type="entry name" value="Aminoglycoside_PTrfase"/>
</dbReference>
<evidence type="ECO:0000313" key="3">
    <source>
        <dbReference type="Proteomes" id="UP001224890"/>
    </source>
</evidence>
<dbReference type="InterPro" id="IPR051678">
    <property type="entry name" value="AGP_Transferase"/>
</dbReference>
<protein>
    <recommendedName>
        <fullName evidence="1">Aminoglycoside phosphotransferase domain-containing protein</fullName>
    </recommendedName>
</protein>
<proteinExistence type="predicted"/>
<reference evidence="2" key="1">
    <citation type="submission" date="2021-06" db="EMBL/GenBank/DDBJ databases">
        <title>Comparative genomics, transcriptomics and evolutionary studies reveal genomic signatures of adaptation to plant cell wall in hemibiotrophic fungi.</title>
        <authorList>
            <consortium name="DOE Joint Genome Institute"/>
            <person name="Baroncelli R."/>
            <person name="Diaz J.F."/>
            <person name="Benocci T."/>
            <person name="Peng M."/>
            <person name="Battaglia E."/>
            <person name="Haridas S."/>
            <person name="Andreopoulos W."/>
            <person name="Labutti K."/>
            <person name="Pangilinan J."/>
            <person name="Floch G.L."/>
            <person name="Makela M.R."/>
            <person name="Henrissat B."/>
            <person name="Grigoriev I.V."/>
            <person name="Crouch J.A."/>
            <person name="De Vries R.P."/>
            <person name="Sukno S.A."/>
            <person name="Thon M.R."/>
        </authorList>
    </citation>
    <scope>NUCLEOTIDE SEQUENCE</scope>
    <source>
        <strain evidence="2">CBS 193.32</strain>
    </source>
</reference>
<dbReference type="Proteomes" id="UP001224890">
    <property type="component" value="Unassembled WGS sequence"/>
</dbReference>
<dbReference type="PANTHER" id="PTHR21310">
    <property type="entry name" value="AMINOGLYCOSIDE PHOSPHOTRANSFERASE-RELATED-RELATED"/>
    <property type="match status" value="1"/>
</dbReference>
<evidence type="ECO:0000259" key="1">
    <source>
        <dbReference type="Pfam" id="PF01636"/>
    </source>
</evidence>
<name>A0AAJ0ADP8_9PEZI</name>
<dbReference type="SUPFAM" id="SSF56112">
    <property type="entry name" value="Protein kinase-like (PK-like)"/>
    <property type="match status" value="1"/>
</dbReference>
<keyword evidence="3" id="KW-1185">Reference proteome</keyword>
<dbReference type="EMBL" id="JAHMHR010000056">
    <property type="protein sequence ID" value="KAK1659812.1"/>
    <property type="molecule type" value="Genomic_DNA"/>
</dbReference>
<evidence type="ECO:0000313" key="2">
    <source>
        <dbReference type="EMBL" id="KAK1659812.1"/>
    </source>
</evidence>
<dbReference type="PANTHER" id="PTHR21310:SF39">
    <property type="entry name" value="AMINOGLYCOSIDE PHOSPHOTRANSFERASE DOMAIN-CONTAINING PROTEIN"/>
    <property type="match status" value="1"/>
</dbReference>